<dbReference type="GO" id="GO:0005634">
    <property type="term" value="C:nucleus"/>
    <property type="evidence" value="ECO:0007669"/>
    <property type="project" value="UniProtKB-SubCell"/>
</dbReference>
<keyword evidence="9" id="KW-1185">Reference proteome</keyword>
<dbReference type="GO" id="GO:0008270">
    <property type="term" value="F:zinc ion binding"/>
    <property type="evidence" value="ECO:0007669"/>
    <property type="project" value="InterPro"/>
</dbReference>
<feature type="compositionally biased region" description="Polar residues" evidence="6">
    <location>
        <begin position="58"/>
        <end position="69"/>
    </location>
</feature>
<dbReference type="EMBL" id="JANBVN010000065">
    <property type="protein sequence ID" value="KAJ9151421.1"/>
    <property type="molecule type" value="Genomic_DNA"/>
</dbReference>
<evidence type="ECO:0000256" key="5">
    <source>
        <dbReference type="ARBA" id="ARBA00023242"/>
    </source>
</evidence>
<comment type="subcellular location">
    <subcellularLocation>
        <location evidence="1">Nucleus</location>
    </subcellularLocation>
</comment>
<evidence type="ECO:0000256" key="3">
    <source>
        <dbReference type="ARBA" id="ARBA00023015"/>
    </source>
</evidence>
<feature type="domain" description="Zn(2)-C6 fungal-type" evidence="7">
    <location>
        <begin position="229"/>
        <end position="259"/>
    </location>
</feature>
<feature type="compositionally biased region" description="Basic and acidic residues" evidence="6">
    <location>
        <begin position="117"/>
        <end position="127"/>
    </location>
</feature>
<dbReference type="AlphaFoldDB" id="A0AA38RKI8"/>
<dbReference type="Gene3D" id="4.10.240.10">
    <property type="entry name" value="Zn(2)-C6 fungal-type DNA-binding domain"/>
    <property type="match status" value="1"/>
</dbReference>
<reference evidence="8" key="1">
    <citation type="submission" date="2022-07" db="EMBL/GenBank/DDBJ databases">
        <title>Fungi with potential for degradation of polypropylene.</title>
        <authorList>
            <person name="Gostincar C."/>
        </authorList>
    </citation>
    <scope>NUCLEOTIDE SEQUENCE</scope>
    <source>
        <strain evidence="8">EXF-13287</strain>
    </source>
</reference>
<dbReference type="PROSITE" id="PS50048">
    <property type="entry name" value="ZN2_CY6_FUNGAL_2"/>
    <property type="match status" value="1"/>
</dbReference>
<feature type="compositionally biased region" description="Low complexity" evidence="6">
    <location>
        <begin position="363"/>
        <end position="373"/>
    </location>
</feature>
<protein>
    <submittedName>
        <fullName evidence="8">Fungal specific transcription factor domain-containing protein</fullName>
    </submittedName>
</protein>
<dbReference type="PANTHER" id="PTHR47338:SF11">
    <property type="entry name" value="ZN(II)2CYS6 TRANSCRIPTION FACTOR (EUROFUNG)"/>
    <property type="match status" value="1"/>
</dbReference>
<dbReference type="InterPro" id="IPR050815">
    <property type="entry name" value="TF_fung"/>
</dbReference>
<evidence type="ECO:0000256" key="6">
    <source>
        <dbReference type="SAM" id="MobiDB-lite"/>
    </source>
</evidence>
<dbReference type="Pfam" id="PF04082">
    <property type="entry name" value="Fungal_trans"/>
    <property type="match status" value="1"/>
</dbReference>
<dbReference type="CDD" id="cd12148">
    <property type="entry name" value="fungal_TF_MHR"/>
    <property type="match status" value="1"/>
</dbReference>
<sequence>MGITSIDSRRRLALPHTPPEPVSSGAPSHPPRLSEDRHWEFGVPISPPMSNYDPPTKAETSLVGSSDESQPARDVAQAAPRQQLPSLSSLFGPPSSIRPLHSPLSDRPGSRTAATSPHDRHFGRKYDGDVRLEYREQGPPRTNNQHPPPTRGNVVTIAGVTVKDGLGPKIWTGTHFLPRFVRAAEVPGEGMCYFYDDGSHCKTVIDGEAVNAHWGVTKAGKPRKRLAIACITCREKKIKCDPDYPRCVQCEKFGRICRFKNAPRGGNNTSPSTPPAETDDGRQIPALMRPPPEHHRPSSHSSDSVSPRTALRPASPEPAGHSAKRIRVGYEHYVPAGGQRSPMLPMPDTSRSHASWHQHHQQQQHQQQQQQQQRELPRIHEDVLCRVWQTDPYVSDPQSVLSTITSFFVHADAAALRFLPERLFTEFVQASAHRKSPEDLMLVYSVLALGVSLSGAGSRMAAHEYSEVAHYAADRTALSLQLVQARILLSVYYLQVSRPDDASDMFSAAISAATSLQMNMELDRTQDGGSAARYPFGMSSAGFSECRRRTFWSCFILERLNGLFPTRTSIINKEDVFLSLPKDVESFENQVDSATPVFEPDFSPLQQRQQQQPGMHMMGYLVQIVALWGDVMTTVYRLARRGKQYNFDFANYQTETLSRLEHWHRSLPSALDFSPLNLHHAPPGEKGSFIMMHLVYRLALVKLHRHIPARFLTPEQQQQRRQNSLAAREHADRLLDIACILAKEHNTGRPTIPPFASHAILEAVDVLSAGGPLSALPALVDRLATARGAIEVLAAVYDDAAGHRVAVDGRLEVLADLRDRGGGVSGDGGFSTAAATTTAGVRVFMNDEGGTKGEGRLPAGRQPCWRMAGAPLEGRFPRDMDTVYADLVPEYVFSD</sequence>
<dbReference type="InterPro" id="IPR036864">
    <property type="entry name" value="Zn2-C6_fun-type_DNA-bd_sf"/>
</dbReference>
<keyword evidence="4" id="KW-0804">Transcription</keyword>
<name>A0AA38RKI8_9PEZI</name>
<keyword evidence="2" id="KW-0479">Metal-binding</keyword>
<dbReference type="SMART" id="SM00066">
    <property type="entry name" value="GAL4"/>
    <property type="match status" value="1"/>
</dbReference>
<feature type="region of interest" description="Disordered" evidence="6">
    <location>
        <begin position="261"/>
        <end position="375"/>
    </location>
</feature>
<comment type="caution">
    <text evidence="8">The sequence shown here is derived from an EMBL/GenBank/DDBJ whole genome shotgun (WGS) entry which is preliminary data.</text>
</comment>
<dbReference type="GO" id="GO:0000981">
    <property type="term" value="F:DNA-binding transcription factor activity, RNA polymerase II-specific"/>
    <property type="evidence" value="ECO:0007669"/>
    <property type="project" value="InterPro"/>
</dbReference>
<feature type="region of interest" description="Disordered" evidence="6">
    <location>
        <begin position="1"/>
        <end position="127"/>
    </location>
</feature>
<dbReference type="SMART" id="SM00906">
    <property type="entry name" value="Fungal_trans"/>
    <property type="match status" value="1"/>
</dbReference>
<dbReference type="GO" id="GO:0003677">
    <property type="term" value="F:DNA binding"/>
    <property type="evidence" value="ECO:0007669"/>
    <property type="project" value="InterPro"/>
</dbReference>
<evidence type="ECO:0000313" key="8">
    <source>
        <dbReference type="EMBL" id="KAJ9151421.1"/>
    </source>
</evidence>
<evidence type="ECO:0000259" key="7">
    <source>
        <dbReference type="PROSITE" id="PS50048"/>
    </source>
</evidence>
<dbReference type="PANTHER" id="PTHR47338">
    <property type="entry name" value="ZN(II)2CYS6 TRANSCRIPTION FACTOR (EUROFUNG)-RELATED"/>
    <property type="match status" value="1"/>
</dbReference>
<proteinExistence type="predicted"/>
<gene>
    <name evidence="8" type="ORF">NKR19_g4944</name>
</gene>
<evidence type="ECO:0000256" key="4">
    <source>
        <dbReference type="ARBA" id="ARBA00023163"/>
    </source>
</evidence>
<dbReference type="GO" id="GO:0006351">
    <property type="term" value="P:DNA-templated transcription"/>
    <property type="evidence" value="ECO:0007669"/>
    <property type="project" value="InterPro"/>
</dbReference>
<keyword evidence="5" id="KW-0539">Nucleus</keyword>
<dbReference type="Proteomes" id="UP001174691">
    <property type="component" value="Unassembled WGS sequence"/>
</dbReference>
<dbReference type="InterPro" id="IPR007219">
    <property type="entry name" value="XnlR_reg_dom"/>
</dbReference>
<accession>A0AA38RKI8</accession>
<dbReference type="Pfam" id="PF00172">
    <property type="entry name" value="Zn_clus"/>
    <property type="match status" value="1"/>
</dbReference>
<organism evidence="8 9">
    <name type="scientific">Coniochaeta hoffmannii</name>
    <dbReference type="NCBI Taxonomy" id="91930"/>
    <lineage>
        <taxon>Eukaryota</taxon>
        <taxon>Fungi</taxon>
        <taxon>Dikarya</taxon>
        <taxon>Ascomycota</taxon>
        <taxon>Pezizomycotina</taxon>
        <taxon>Sordariomycetes</taxon>
        <taxon>Sordariomycetidae</taxon>
        <taxon>Coniochaetales</taxon>
        <taxon>Coniochaetaceae</taxon>
        <taxon>Coniochaeta</taxon>
    </lineage>
</organism>
<evidence type="ECO:0000256" key="2">
    <source>
        <dbReference type="ARBA" id="ARBA00022723"/>
    </source>
</evidence>
<dbReference type="InterPro" id="IPR001138">
    <property type="entry name" value="Zn2Cys6_DnaBD"/>
</dbReference>
<keyword evidence="3" id="KW-0805">Transcription regulation</keyword>
<evidence type="ECO:0000313" key="9">
    <source>
        <dbReference type="Proteomes" id="UP001174691"/>
    </source>
</evidence>
<feature type="compositionally biased region" description="Low complexity" evidence="6">
    <location>
        <begin position="84"/>
        <end position="95"/>
    </location>
</feature>
<dbReference type="SUPFAM" id="SSF57701">
    <property type="entry name" value="Zn2/Cys6 DNA-binding domain"/>
    <property type="match status" value="1"/>
</dbReference>
<feature type="compositionally biased region" description="Low complexity" evidence="6">
    <location>
        <begin position="299"/>
        <end position="308"/>
    </location>
</feature>
<dbReference type="CDD" id="cd00067">
    <property type="entry name" value="GAL4"/>
    <property type="match status" value="1"/>
</dbReference>
<evidence type="ECO:0000256" key="1">
    <source>
        <dbReference type="ARBA" id="ARBA00004123"/>
    </source>
</evidence>
<dbReference type="PROSITE" id="PS00463">
    <property type="entry name" value="ZN2_CY6_FUNGAL_1"/>
    <property type="match status" value="1"/>
</dbReference>